<dbReference type="EMBL" id="BJWJ01000030">
    <property type="protein sequence ID" value="GEM05335.1"/>
    <property type="molecule type" value="Genomic_DNA"/>
</dbReference>
<dbReference type="InterPro" id="IPR011006">
    <property type="entry name" value="CheY-like_superfamily"/>
</dbReference>
<dbReference type="InterPro" id="IPR001789">
    <property type="entry name" value="Sig_transdc_resp-reg_receiver"/>
</dbReference>
<accession>A0A1I6Q0P2</accession>
<dbReference type="PANTHER" id="PTHR44591:SF3">
    <property type="entry name" value="RESPONSE REGULATORY DOMAIN-CONTAINING PROTEIN"/>
    <property type="match status" value="1"/>
</dbReference>
<evidence type="ECO:0000256" key="1">
    <source>
        <dbReference type="ARBA" id="ARBA00022553"/>
    </source>
</evidence>
<evidence type="ECO:0000259" key="3">
    <source>
        <dbReference type="PROSITE" id="PS50110"/>
    </source>
</evidence>
<proteinExistence type="predicted"/>
<dbReference type="AlphaFoldDB" id="A0A1I6Q0P2"/>
<dbReference type="PROSITE" id="PS50110">
    <property type="entry name" value="RESPONSE_REGULATORY"/>
    <property type="match status" value="1"/>
</dbReference>
<dbReference type="Pfam" id="PF00072">
    <property type="entry name" value="Response_reg"/>
    <property type="match status" value="1"/>
</dbReference>
<keyword evidence="1 2" id="KW-0597">Phosphoprotein</keyword>
<evidence type="ECO:0000313" key="5">
    <source>
        <dbReference type="EMBL" id="SFS46003.1"/>
    </source>
</evidence>
<feature type="modified residue" description="4-aspartylphosphate" evidence="2">
    <location>
        <position position="50"/>
    </location>
</feature>
<dbReference type="Proteomes" id="UP000321773">
    <property type="component" value="Unassembled WGS sequence"/>
</dbReference>
<dbReference type="InterPro" id="IPR050595">
    <property type="entry name" value="Bact_response_regulator"/>
</dbReference>
<evidence type="ECO:0000313" key="4">
    <source>
        <dbReference type="EMBL" id="GEM05335.1"/>
    </source>
</evidence>
<dbReference type="STRING" id="306541.SAMN05421668_10320"/>
<evidence type="ECO:0000256" key="2">
    <source>
        <dbReference type="PROSITE-ProRule" id="PRU00169"/>
    </source>
</evidence>
<dbReference type="OrthoDB" id="9808843at2"/>
<evidence type="ECO:0000313" key="6">
    <source>
        <dbReference type="Proteomes" id="UP000199139"/>
    </source>
</evidence>
<evidence type="ECO:0000313" key="7">
    <source>
        <dbReference type="Proteomes" id="UP000321773"/>
    </source>
</evidence>
<dbReference type="PANTHER" id="PTHR44591">
    <property type="entry name" value="STRESS RESPONSE REGULATOR PROTEIN 1"/>
    <property type="match status" value="1"/>
</dbReference>
<organism evidence="5 6">
    <name type="scientific">Halolactibacillus miurensis</name>
    <dbReference type="NCBI Taxonomy" id="306541"/>
    <lineage>
        <taxon>Bacteria</taxon>
        <taxon>Bacillati</taxon>
        <taxon>Bacillota</taxon>
        <taxon>Bacilli</taxon>
        <taxon>Bacillales</taxon>
        <taxon>Bacillaceae</taxon>
        <taxon>Halolactibacillus</taxon>
    </lineage>
</organism>
<dbReference type="RefSeq" id="WP_062320316.1">
    <property type="nucleotide sequence ID" value="NZ_BJWJ01000030.1"/>
</dbReference>
<dbReference type="Gene3D" id="3.40.50.2300">
    <property type="match status" value="1"/>
</dbReference>
<dbReference type="GO" id="GO:0000160">
    <property type="term" value="P:phosphorelay signal transduction system"/>
    <property type="evidence" value="ECO:0007669"/>
    <property type="project" value="InterPro"/>
</dbReference>
<reference evidence="4 7" key="2">
    <citation type="submission" date="2019-07" db="EMBL/GenBank/DDBJ databases">
        <title>Whole genome shotgun sequence of Halolactibacillus miurensis NBRC 100873.</title>
        <authorList>
            <person name="Hosoyama A."/>
            <person name="Uohara A."/>
            <person name="Ohji S."/>
            <person name="Ichikawa N."/>
        </authorList>
    </citation>
    <scope>NUCLEOTIDE SEQUENCE [LARGE SCALE GENOMIC DNA]</scope>
    <source>
        <strain evidence="4 7">NBRC 100873</strain>
    </source>
</reference>
<gene>
    <name evidence="4" type="ORF">HMI01_23230</name>
    <name evidence="5" type="ORF">SAMN05421668_10320</name>
</gene>
<keyword evidence="7" id="KW-1185">Reference proteome</keyword>
<protein>
    <submittedName>
        <fullName evidence="4 5">Response regulator</fullName>
    </submittedName>
</protein>
<name>A0A1I6Q0P2_9BACI</name>
<feature type="domain" description="Response regulatory" evidence="3">
    <location>
        <begin position="3"/>
        <end position="113"/>
    </location>
</feature>
<dbReference type="CDD" id="cd00156">
    <property type="entry name" value="REC"/>
    <property type="match status" value="1"/>
</dbReference>
<dbReference type="Proteomes" id="UP000199139">
    <property type="component" value="Unassembled WGS sequence"/>
</dbReference>
<reference evidence="5 6" key="1">
    <citation type="submission" date="2016-10" db="EMBL/GenBank/DDBJ databases">
        <authorList>
            <person name="de Groot N.N."/>
        </authorList>
    </citation>
    <scope>NUCLEOTIDE SEQUENCE [LARGE SCALE GENOMIC DNA]</scope>
    <source>
        <strain evidence="5 6">DSM 17074</strain>
    </source>
</reference>
<sequence length="121" mass="13588">MKRLLVVDDQAGIRGMLKMLFQHLGYDVILKETGKEALCVYEEVDVIITDYLLSDMTGVDIVKAIREKSQRPIVVMSGLIDEVKSKLSESEQVYFIEKPFSIKDMEAVVKEALTGDVVFSG</sequence>
<dbReference type="SUPFAM" id="SSF52172">
    <property type="entry name" value="CheY-like"/>
    <property type="match status" value="1"/>
</dbReference>
<dbReference type="EMBL" id="FPAI01000003">
    <property type="protein sequence ID" value="SFS46003.1"/>
    <property type="molecule type" value="Genomic_DNA"/>
</dbReference>
<dbReference type="SMART" id="SM00448">
    <property type="entry name" value="REC"/>
    <property type="match status" value="1"/>
</dbReference>